<proteinExistence type="predicted"/>
<dbReference type="SUPFAM" id="SSF55073">
    <property type="entry name" value="Nucleotide cyclase"/>
    <property type="match status" value="1"/>
</dbReference>
<dbReference type="InterPro" id="IPR013655">
    <property type="entry name" value="PAS_fold_3"/>
</dbReference>
<dbReference type="PROSITE" id="PS50887">
    <property type="entry name" value="GGDEF"/>
    <property type="match status" value="1"/>
</dbReference>
<dbReference type="CDD" id="cd01949">
    <property type="entry name" value="GGDEF"/>
    <property type="match status" value="1"/>
</dbReference>
<dbReference type="RefSeq" id="WP_006046843.1">
    <property type="nucleotide sequence ID" value="NZ_ABLD01000001.1"/>
</dbReference>
<dbReference type="Pfam" id="PF00563">
    <property type="entry name" value="EAL"/>
    <property type="match status" value="1"/>
</dbReference>
<evidence type="ECO:0000313" key="5">
    <source>
        <dbReference type="Proteomes" id="UP000005045"/>
    </source>
</evidence>
<dbReference type="SMART" id="SM00267">
    <property type="entry name" value="GGDEF"/>
    <property type="match status" value="1"/>
</dbReference>
<dbReference type="InterPro" id="IPR029787">
    <property type="entry name" value="Nucleotide_cyclase"/>
</dbReference>
<dbReference type="SUPFAM" id="SSF55785">
    <property type="entry name" value="PYP-like sensor domain (PAS domain)"/>
    <property type="match status" value="1"/>
</dbReference>
<dbReference type="Pfam" id="PF00990">
    <property type="entry name" value="GGDEF"/>
    <property type="match status" value="1"/>
</dbReference>
<dbReference type="CDD" id="cd01948">
    <property type="entry name" value="EAL"/>
    <property type="match status" value="1"/>
</dbReference>
<keyword evidence="5" id="KW-1185">Reference proteome</keyword>
<comment type="caution">
    <text evidence="4">The sequence shown here is derived from an EMBL/GenBank/DDBJ whole genome shotgun (WGS) entry which is preliminary data.</text>
</comment>
<dbReference type="InterPro" id="IPR001610">
    <property type="entry name" value="PAC"/>
</dbReference>
<dbReference type="PROSITE" id="PS50113">
    <property type="entry name" value="PAC"/>
    <property type="match status" value="1"/>
</dbReference>
<dbReference type="NCBIfam" id="TIGR00254">
    <property type="entry name" value="GGDEF"/>
    <property type="match status" value="1"/>
</dbReference>
<evidence type="ECO:0000259" key="2">
    <source>
        <dbReference type="PROSITE" id="PS50883"/>
    </source>
</evidence>
<dbReference type="Gene3D" id="3.30.70.270">
    <property type="match status" value="1"/>
</dbReference>
<dbReference type="Gene3D" id="3.20.20.450">
    <property type="entry name" value="EAL domain"/>
    <property type="match status" value="1"/>
</dbReference>
<accession>B1FTM2</accession>
<dbReference type="PANTHER" id="PTHR44757">
    <property type="entry name" value="DIGUANYLATE CYCLASE DGCP"/>
    <property type="match status" value="1"/>
</dbReference>
<dbReference type="NCBIfam" id="TIGR00229">
    <property type="entry name" value="sensory_box"/>
    <property type="match status" value="1"/>
</dbReference>
<dbReference type="AlphaFoldDB" id="B1FTM2"/>
<dbReference type="InterPro" id="IPR035919">
    <property type="entry name" value="EAL_sf"/>
</dbReference>
<dbReference type="Gene3D" id="3.30.450.20">
    <property type="entry name" value="PAS domain"/>
    <property type="match status" value="1"/>
</dbReference>
<organism evidence="4 5">
    <name type="scientific">Paraburkholderia graminis (strain ATCC 700544 / DSM 17151 / LMG 18924 / NCIMB 13744 / C4D1M)</name>
    <dbReference type="NCBI Taxonomy" id="396598"/>
    <lineage>
        <taxon>Bacteria</taxon>
        <taxon>Pseudomonadati</taxon>
        <taxon>Pseudomonadota</taxon>
        <taxon>Betaproteobacteria</taxon>
        <taxon>Burkholderiales</taxon>
        <taxon>Burkholderiaceae</taxon>
        <taxon>Paraburkholderia</taxon>
    </lineage>
</organism>
<sequence length="553" mass="60202">MHEMESHVRLVFYSYSPDFQHFHHVSAGVERVFGITAEQLATTPSAWLELVCAVDVGPLRAEMHRIASEGVEGRFEYRIRRPDGCLRWIRSTAYPVRDETGAVVRIVGVSEDITVEQERLAALDRLAHTDGLTGLANRSALVRQMKTLCSCDAAFALMFIDLDRFKVLNDTLGHTAADRLLKNIAETIQAALPDDACVARLGGDEFAVILNGEADKGRLATLARTLLSAFSSGVPADSADPFVTASIGISVYPENGRDHESLLTSADIAMYAAKKGGRNGFRFAGKASSDVLGDFELERVLPLALASGQFVLHFQGIHQPTSLAMTGVEALIRWNHPARGMVRPASFIPILEESGFIVEVGAWVMDAALAQLAYWRNAGEKDLRMSVNVSARQLRDNTLVAIVDEALRKHQLPPRCLEIELTESALMENTSLAQETLIALKRLGVRIAIDDFGTGYSSLGYLADFSPDTVKIDRSFTARLGRDAAAAAIVRGIIQMSHELGMKVTAEGVETSKQLQTLREASCDFAQGYLLTKPASAESLMLACRSVTTGHDA</sequence>
<dbReference type="SUPFAM" id="SSF141868">
    <property type="entry name" value="EAL domain-like"/>
    <property type="match status" value="1"/>
</dbReference>
<gene>
    <name evidence="4" type="ORF">BgramDRAFT_0294</name>
</gene>
<dbReference type="SMART" id="SM00052">
    <property type="entry name" value="EAL"/>
    <property type="match status" value="1"/>
</dbReference>
<dbReference type="InterPro" id="IPR001633">
    <property type="entry name" value="EAL_dom"/>
</dbReference>
<dbReference type="InterPro" id="IPR000160">
    <property type="entry name" value="GGDEF_dom"/>
</dbReference>
<dbReference type="InterPro" id="IPR035965">
    <property type="entry name" value="PAS-like_dom_sf"/>
</dbReference>
<evidence type="ECO:0000313" key="4">
    <source>
        <dbReference type="EMBL" id="EDT12914.1"/>
    </source>
</evidence>
<dbReference type="InterPro" id="IPR000700">
    <property type="entry name" value="PAS-assoc_C"/>
</dbReference>
<evidence type="ECO:0000259" key="3">
    <source>
        <dbReference type="PROSITE" id="PS50887"/>
    </source>
</evidence>
<reference evidence="4 5" key="1">
    <citation type="submission" date="2008-03" db="EMBL/GenBank/DDBJ databases">
        <title>Sequencing of the draft genome and assembly of Burkholderia graminis C4D1M.</title>
        <authorList>
            <consortium name="US DOE Joint Genome Institute (JGI-PGF)"/>
            <person name="Copeland A."/>
            <person name="Lucas S."/>
            <person name="Lapidus A."/>
            <person name="Glavina del Rio T."/>
            <person name="Dalin E."/>
            <person name="Tice H."/>
            <person name="Bruce D."/>
            <person name="Goodwin L."/>
            <person name="Pitluck S."/>
            <person name="Larimer F."/>
            <person name="Land M.L."/>
            <person name="Hauser L."/>
            <person name="Tiedje J."/>
            <person name="Richardson P."/>
        </authorList>
    </citation>
    <scope>NUCLEOTIDE SEQUENCE [LARGE SCALE GENOMIC DNA]</scope>
    <source>
        <strain evidence="5">ATCC 700544 / DSM 17151 / LMG 18924 / NCIMB 13744 / C4D1M</strain>
    </source>
</reference>
<dbReference type="SMART" id="SM00086">
    <property type="entry name" value="PAC"/>
    <property type="match status" value="1"/>
</dbReference>
<evidence type="ECO:0000259" key="1">
    <source>
        <dbReference type="PROSITE" id="PS50113"/>
    </source>
</evidence>
<dbReference type="CDD" id="cd00130">
    <property type="entry name" value="PAS"/>
    <property type="match status" value="1"/>
</dbReference>
<name>B1FTM2_PARG4</name>
<protein>
    <submittedName>
        <fullName evidence="4">Diguanylate cyclase/phosphodiesterase with PAS/PAC sensor(S)</fullName>
    </submittedName>
</protein>
<feature type="domain" description="PAC" evidence="1">
    <location>
        <begin position="73"/>
        <end position="125"/>
    </location>
</feature>
<dbReference type="Proteomes" id="UP000005045">
    <property type="component" value="Unassembled WGS sequence"/>
</dbReference>
<feature type="domain" description="GGDEF" evidence="3">
    <location>
        <begin position="153"/>
        <end position="286"/>
    </location>
</feature>
<dbReference type="InterPro" id="IPR052155">
    <property type="entry name" value="Biofilm_reg_signaling"/>
</dbReference>
<feature type="domain" description="EAL" evidence="2">
    <location>
        <begin position="294"/>
        <end position="548"/>
    </location>
</feature>
<dbReference type="InterPro" id="IPR000014">
    <property type="entry name" value="PAS"/>
</dbReference>
<dbReference type="PANTHER" id="PTHR44757:SF2">
    <property type="entry name" value="BIOFILM ARCHITECTURE MAINTENANCE PROTEIN MBAA"/>
    <property type="match status" value="1"/>
</dbReference>
<dbReference type="EMBL" id="ABLD01000001">
    <property type="protein sequence ID" value="EDT12914.1"/>
    <property type="molecule type" value="Genomic_DNA"/>
</dbReference>
<dbReference type="Pfam" id="PF08447">
    <property type="entry name" value="PAS_3"/>
    <property type="match status" value="1"/>
</dbReference>
<dbReference type="PROSITE" id="PS50883">
    <property type="entry name" value="EAL"/>
    <property type="match status" value="1"/>
</dbReference>
<dbReference type="InterPro" id="IPR043128">
    <property type="entry name" value="Rev_trsase/Diguanyl_cyclase"/>
</dbReference>